<comment type="caution">
    <text evidence="1">The sequence shown here is derived from an EMBL/GenBank/DDBJ whole genome shotgun (WGS) entry which is preliminary data.</text>
</comment>
<name>A0AAD6E3T1_9EURO</name>
<reference evidence="1 2" key="1">
    <citation type="journal article" date="2023" name="IMA Fungus">
        <title>Comparative genomic study of the Penicillium genus elucidates a diverse pangenome and 15 lateral gene transfer events.</title>
        <authorList>
            <person name="Petersen C."/>
            <person name="Sorensen T."/>
            <person name="Nielsen M.R."/>
            <person name="Sondergaard T.E."/>
            <person name="Sorensen J.L."/>
            <person name="Fitzpatrick D.A."/>
            <person name="Frisvad J.C."/>
            <person name="Nielsen K.L."/>
        </authorList>
    </citation>
    <scope>NUCLEOTIDE SEQUENCE [LARGE SCALE GENOMIC DNA]</scope>
    <source>
        <strain evidence="1 2">IBT 29057</strain>
    </source>
</reference>
<sequence>MVLTSHNCMPCLEFTTRSIHWHTFFNPTDTIDLRPNLASTNYELPNRIPAVVKYFGGKVQPRWAEIAEYEERLQKILLNCFFTVAGVGESTVGGGGGEIDDRCMDCRSGHMYSHRLLKEVEAVKDESGEGIILAAGVDVEGLVGVLQV</sequence>
<dbReference type="EMBL" id="JAQJAC010000001">
    <property type="protein sequence ID" value="KAJ5600199.1"/>
    <property type="molecule type" value="Genomic_DNA"/>
</dbReference>
<organism evidence="1 2">
    <name type="scientific">Penicillium hetheringtonii</name>
    <dbReference type="NCBI Taxonomy" id="911720"/>
    <lineage>
        <taxon>Eukaryota</taxon>
        <taxon>Fungi</taxon>
        <taxon>Dikarya</taxon>
        <taxon>Ascomycota</taxon>
        <taxon>Pezizomycotina</taxon>
        <taxon>Eurotiomycetes</taxon>
        <taxon>Eurotiomycetidae</taxon>
        <taxon>Eurotiales</taxon>
        <taxon>Aspergillaceae</taxon>
        <taxon>Penicillium</taxon>
    </lineage>
</organism>
<keyword evidence="2" id="KW-1185">Reference proteome</keyword>
<accession>A0AAD6E3T1</accession>
<evidence type="ECO:0000313" key="1">
    <source>
        <dbReference type="EMBL" id="KAJ5600199.1"/>
    </source>
</evidence>
<dbReference type="Proteomes" id="UP001216150">
    <property type="component" value="Unassembled WGS sequence"/>
</dbReference>
<dbReference type="GO" id="GO:0016740">
    <property type="term" value="F:transferase activity"/>
    <property type="evidence" value="ECO:0007669"/>
    <property type="project" value="UniProtKB-KW"/>
</dbReference>
<proteinExistence type="predicted"/>
<gene>
    <name evidence="1" type="ORF">N7450_001266</name>
</gene>
<keyword evidence="1" id="KW-0808">Transferase</keyword>
<dbReference type="AlphaFoldDB" id="A0AAD6E3T1"/>
<evidence type="ECO:0000313" key="2">
    <source>
        <dbReference type="Proteomes" id="UP001216150"/>
    </source>
</evidence>
<protein>
    <submittedName>
        <fullName evidence="1">Pyridoxal phosphate-dependent transferase major region subdomain 2</fullName>
    </submittedName>
</protein>